<organism evidence="6 7">
    <name type="scientific">Inconstantimicrobium porci</name>
    <dbReference type="NCBI Taxonomy" id="2652291"/>
    <lineage>
        <taxon>Bacteria</taxon>
        <taxon>Bacillati</taxon>
        <taxon>Bacillota</taxon>
        <taxon>Clostridia</taxon>
        <taxon>Eubacteriales</taxon>
        <taxon>Clostridiaceae</taxon>
        <taxon>Inconstantimicrobium</taxon>
    </lineage>
</organism>
<dbReference type="SUPFAM" id="SSF53448">
    <property type="entry name" value="Nucleotide-diphospho-sugar transferases"/>
    <property type="match status" value="1"/>
</dbReference>
<dbReference type="PANTHER" id="PTHR43630:SF1">
    <property type="entry name" value="POLY-BETA-1,6-N-ACETYL-D-GLUCOSAMINE SYNTHASE"/>
    <property type="match status" value="1"/>
</dbReference>
<evidence type="ECO:0000256" key="4">
    <source>
        <dbReference type="SAM" id="Phobius"/>
    </source>
</evidence>
<name>A0A7X2N139_9CLOT</name>
<dbReference type="CDD" id="cd06423">
    <property type="entry name" value="CESA_like"/>
    <property type="match status" value="1"/>
</dbReference>
<dbReference type="GO" id="GO:0016757">
    <property type="term" value="F:glycosyltransferase activity"/>
    <property type="evidence" value="ECO:0007669"/>
    <property type="project" value="UniProtKB-KW"/>
</dbReference>
<dbReference type="Proteomes" id="UP000460287">
    <property type="component" value="Unassembled WGS sequence"/>
</dbReference>
<evidence type="ECO:0000313" key="6">
    <source>
        <dbReference type="EMBL" id="MSR92315.1"/>
    </source>
</evidence>
<evidence type="ECO:0000256" key="1">
    <source>
        <dbReference type="ARBA" id="ARBA00006739"/>
    </source>
</evidence>
<evidence type="ECO:0000256" key="3">
    <source>
        <dbReference type="ARBA" id="ARBA00022679"/>
    </source>
</evidence>
<reference evidence="6 7" key="1">
    <citation type="submission" date="2019-08" db="EMBL/GenBank/DDBJ databases">
        <title>In-depth cultivation of the pig gut microbiome towards novel bacterial diversity and tailored functional studies.</title>
        <authorList>
            <person name="Wylensek D."/>
            <person name="Hitch T.C.A."/>
            <person name="Clavel T."/>
        </authorList>
    </citation>
    <scope>NUCLEOTIDE SEQUENCE [LARGE SCALE GENOMIC DNA]</scope>
    <source>
        <strain evidence="6 7">WCA-383-APC-5B</strain>
    </source>
</reference>
<dbReference type="PANTHER" id="PTHR43630">
    <property type="entry name" value="POLY-BETA-1,6-N-ACETYL-D-GLUCOSAMINE SYNTHASE"/>
    <property type="match status" value="1"/>
</dbReference>
<feature type="transmembrane region" description="Helical" evidence="4">
    <location>
        <begin position="357"/>
        <end position="377"/>
    </location>
</feature>
<feature type="transmembrane region" description="Helical" evidence="4">
    <location>
        <begin position="389"/>
        <end position="410"/>
    </location>
</feature>
<keyword evidence="4" id="KW-1133">Transmembrane helix</keyword>
<gene>
    <name evidence="6" type="ORF">FYJ33_13170</name>
</gene>
<keyword evidence="4" id="KW-0812">Transmembrane</keyword>
<comment type="similarity">
    <text evidence="1">Belongs to the glycosyltransferase 2 family.</text>
</comment>
<keyword evidence="3 6" id="KW-0808">Transferase</keyword>
<dbReference type="AlphaFoldDB" id="A0A7X2N139"/>
<feature type="transmembrane region" description="Helical" evidence="4">
    <location>
        <begin position="12"/>
        <end position="38"/>
    </location>
</feature>
<dbReference type="Gene3D" id="3.90.550.10">
    <property type="entry name" value="Spore Coat Polysaccharide Biosynthesis Protein SpsA, Chain A"/>
    <property type="match status" value="1"/>
</dbReference>
<dbReference type="InterPro" id="IPR017542">
    <property type="entry name" value="XrtG-assoc_glycosyltfrase"/>
</dbReference>
<sequence length="455" mass="53558">MKTIIDGILNDLIFWMAWIIIPLSMEIIPSIIGSIILVKKKLLYKEKEFRGRLPEVTIIVPVYNSASTLYECIKSINDCTYPNELLNIIVVNNGSSDESFNIFCICQEKFKDLPMRWLSSKKGKSKALNMAIFNSEGKYIINIDSDGVLHKDAVKNMILRFERDNSINCATGVVLVESSKIKNTKELFLRFIRECEMMEYYQAFLAGRNYEAEYNSIYTISGAFSCFKKSLLLKTKLYNTDTISEDTHVTFQIKHLLKKKVHICENAFFFVEPIDNFDKLYTQRQRWQRGQVEISNMFFKDKLKSFSLSKFDRTVYLLLFDHTFAFPRMIWYFALICLTFLNYSLKTILSSLIVLNSLYIIISFIYSINIISFLTPYKEMRKEYISRLYILFIMPLYNFIVFWIRIAGIINSINRDSSWRTVTFSQERTKIKEIIKSDFNYLIGLRDKLKRIVNK</sequence>
<proteinExistence type="inferred from homology"/>
<comment type="caution">
    <text evidence="6">The sequence shown here is derived from an EMBL/GenBank/DDBJ whole genome shotgun (WGS) entry which is preliminary data.</text>
</comment>
<protein>
    <submittedName>
        <fullName evidence="6">Putative glycosyltransferase, exosortase G system-associated</fullName>
    </submittedName>
</protein>
<keyword evidence="2" id="KW-0328">Glycosyltransferase</keyword>
<evidence type="ECO:0000313" key="7">
    <source>
        <dbReference type="Proteomes" id="UP000460287"/>
    </source>
</evidence>
<keyword evidence="7" id="KW-1185">Reference proteome</keyword>
<dbReference type="RefSeq" id="WP_154532207.1">
    <property type="nucleotide sequence ID" value="NZ_JAQXTV010000144.1"/>
</dbReference>
<feature type="domain" description="Glycosyltransferase 2-like" evidence="5">
    <location>
        <begin position="57"/>
        <end position="230"/>
    </location>
</feature>
<evidence type="ECO:0000259" key="5">
    <source>
        <dbReference type="Pfam" id="PF00535"/>
    </source>
</evidence>
<feature type="transmembrane region" description="Helical" evidence="4">
    <location>
        <begin position="329"/>
        <end position="345"/>
    </location>
</feature>
<dbReference type="InterPro" id="IPR001173">
    <property type="entry name" value="Glyco_trans_2-like"/>
</dbReference>
<accession>A0A7X2N139</accession>
<dbReference type="Pfam" id="PF00535">
    <property type="entry name" value="Glycos_transf_2"/>
    <property type="match status" value="1"/>
</dbReference>
<evidence type="ECO:0000256" key="2">
    <source>
        <dbReference type="ARBA" id="ARBA00022676"/>
    </source>
</evidence>
<dbReference type="EMBL" id="VULX01000027">
    <property type="protein sequence ID" value="MSR92315.1"/>
    <property type="molecule type" value="Genomic_DNA"/>
</dbReference>
<keyword evidence="4" id="KW-0472">Membrane</keyword>
<dbReference type="InterPro" id="IPR029044">
    <property type="entry name" value="Nucleotide-diphossugar_trans"/>
</dbReference>
<dbReference type="NCBIfam" id="TIGR03111">
    <property type="entry name" value="glyc2_xrt_Gpos1"/>
    <property type="match status" value="1"/>
</dbReference>